<dbReference type="GO" id="GO:0015074">
    <property type="term" value="P:DNA integration"/>
    <property type="evidence" value="ECO:0007669"/>
    <property type="project" value="UniProtKB-KW"/>
</dbReference>
<dbReference type="Proteomes" id="UP000001953">
    <property type="component" value="Chromosome"/>
</dbReference>
<keyword evidence="7" id="KW-1185">Reference proteome</keyword>
<dbReference type="HOGENOM" id="CLU_049025_0_0_5"/>
<feature type="domain" description="Core-binding (CB)" evidence="5">
    <location>
        <begin position="82"/>
        <end position="166"/>
    </location>
</feature>
<dbReference type="STRING" id="323097.Nham_4008"/>
<reference evidence="6 7" key="1">
    <citation type="submission" date="2006-03" db="EMBL/GenBank/DDBJ databases">
        <title>Complete sequence of chromosome of Nitrobacter hamburgensis X14.</title>
        <authorList>
            <consortium name="US DOE Joint Genome Institute"/>
            <person name="Copeland A."/>
            <person name="Lucas S."/>
            <person name="Lapidus A."/>
            <person name="Barry K."/>
            <person name="Detter J.C."/>
            <person name="Glavina del Rio T."/>
            <person name="Hammon N."/>
            <person name="Israni S."/>
            <person name="Dalin E."/>
            <person name="Tice H."/>
            <person name="Pitluck S."/>
            <person name="Chain P."/>
            <person name="Malfatti S."/>
            <person name="Shin M."/>
            <person name="Vergez L."/>
            <person name="Schmutz J."/>
            <person name="Larimer F."/>
            <person name="Land M."/>
            <person name="Hauser L."/>
            <person name="Kyrpides N."/>
            <person name="Ivanova N."/>
            <person name="Ward B."/>
            <person name="Arp D."/>
            <person name="Klotz M."/>
            <person name="Stein L."/>
            <person name="O'Mullan G."/>
            <person name="Starkenburg S."/>
            <person name="Sayavedra L."/>
            <person name="Poret-Peterson A.T."/>
            <person name="Gentry M.E."/>
            <person name="Bruce D."/>
            <person name="Richardson P."/>
        </authorList>
    </citation>
    <scope>NUCLEOTIDE SEQUENCE [LARGE SCALE GENOMIC DNA]</scope>
    <source>
        <strain evidence="7">DSM 10229 / NCIMB 13809 / X14</strain>
    </source>
</reference>
<sequence length="398" mass="45501">MVKSPRTRRRGHRFERLPKAYGFYWLVRDRLAAIYYVSWFDEEARQTRRRTLHTTSGVDAEKIAEQLEKHGIIGDPKAFLDKKPMTLTGEVLDYYKKERVPKIRSGEAATSAIENYVRPRLGNIPVAVLRKRDIRSFQDELLREGHALSYVSRIGSVLRAALNLAVEDEEIPAAPNVPEIRGDAEMEAEELRGRELTILEVAKLFDAISDVHMLDYNIAEINTAARPEAVLELVAEQIDWQHNLFEMNPAGRIQTKKFRPIMRISATWAPWLDTVTSGPIVTYRGEAVKSIKTAMRNLVSKAKLQRRVNSTSIRHTLGRYMENVAKVPGREISIFLGHVPVAKKKSTRRYSGIDPYAPEYMSEAIAAVEAFVREVNKHTKKWDLVKPYAIKPGWKGRK</sequence>
<dbReference type="GO" id="GO:0006310">
    <property type="term" value="P:DNA recombination"/>
    <property type="evidence" value="ECO:0007669"/>
    <property type="project" value="UniProtKB-KW"/>
</dbReference>
<evidence type="ECO:0000256" key="1">
    <source>
        <dbReference type="ARBA" id="ARBA00022908"/>
    </source>
</evidence>
<dbReference type="InterPro" id="IPR013762">
    <property type="entry name" value="Integrase-like_cat_sf"/>
</dbReference>
<name>Q1QGH0_NITHX</name>
<evidence type="ECO:0000313" key="7">
    <source>
        <dbReference type="Proteomes" id="UP000001953"/>
    </source>
</evidence>
<dbReference type="EMBL" id="CP000319">
    <property type="protein sequence ID" value="ABE64677.1"/>
    <property type="molecule type" value="Genomic_DNA"/>
</dbReference>
<keyword evidence="1" id="KW-0229">DNA integration</keyword>
<evidence type="ECO:0000256" key="2">
    <source>
        <dbReference type="ARBA" id="ARBA00023125"/>
    </source>
</evidence>
<dbReference type="KEGG" id="nha:Nham_4008"/>
<dbReference type="Gene3D" id="1.10.150.130">
    <property type="match status" value="1"/>
</dbReference>
<evidence type="ECO:0000313" key="6">
    <source>
        <dbReference type="EMBL" id="ABE64677.1"/>
    </source>
</evidence>
<organism evidence="6 7">
    <name type="scientific">Nitrobacter hamburgensis (strain DSM 10229 / NCIMB 13809 / X14)</name>
    <dbReference type="NCBI Taxonomy" id="323097"/>
    <lineage>
        <taxon>Bacteria</taxon>
        <taxon>Pseudomonadati</taxon>
        <taxon>Pseudomonadota</taxon>
        <taxon>Alphaproteobacteria</taxon>
        <taxon>Hyphomicrobiales</taxon>
        <taxon>Nitrobacteraceae</taxon>
        <taxon>Nitrobacter</taxon>
    </lineage>
</organism>
<dbReference type="GO" id="GO:0003677">
    <property type="term" value="F:DNA binding"/>
    <property type="evidence" value="ECO:0007669"/>
    <property type="project" value="UniProtKB-UniRule"/>
</dbReference>
<protein>
    <submittedName>
        <fullName evidence="6">Phage-related integrase</fullName>
    </submittedName>
</protein>
<dbReference type="AlphaFoldDB" id="Q1QGH0"/>
<evidence type="ECO:0000256" key="4">
    <source>
        <dbReference type="PROSITE-ProRule" id="PRU01248"/>
    </source>
</evidence>
<dbReference type="eggNOG" id="COG0582">
    <property type="taxonomic scope" value="Bacteria"/>
</dbReference>
<dbReference type="InterPro" id="IPR011010">
    <property type="entry name" value="DNA_brk_join_enz"/>
</dbReference>
<dbReference type="SUPFAM" id="SSF56349">
    <property type="entry name" value="DNA breaking-rejoining enzymes"/>
    <property type="match status" value="1"/>
</dbReference>
<dbReference type="PROSITE" id="PS51900">
    <property type="entry name" value="CB"/>
    <property type="match status" value="1"/>
</dbReference>
<dbReference type="Gene3D" id="1.10.443.10">
    <property type="entry name" value="Intergrase catalytic core"/>
    <property type="match status" value="1"/>
</dbReference>
<evidence type="ECO:0000256" key="3">
    <source>
        <dbReference type="ARBA" id="ARBA00023172"/>
    </source>
</evidence>
<dbReference type="OrthoDB" id="9808346at2"/>
<keyword evidence="3" id="KW-0233">DNA recombination</keyword>
<dbReference type="InterPro" id="IPR044068">
    <property type="entry name" value="CB"/>
</dbReference>
<accession>Q1QGH0</accession>
<gene>
    <name evidence="6" type="ordered locus">Nham_4008</name>
</gene>
<evidence type="ECO:0000259" key="5">
    <source>
        <dbReference type="PROSITE" id="PS51900"/>
    </source>
</evidence>
<dbReference type="RefSeq" id="WP_011512306.1">
    <property type="nucleotide sequence ID" value="NC_007964.1"/>
</dbReference>
<proteinExistence type="predicted"/>
<keyword evidence="2 4" id="KW-0238">DNA-binding</keyword>
<dbReference type="InterPro" id="IPR010998">
    <property type="entry name" value="Integrase_recombinase_N"/>
</dbReference>